<dbReference type="RefSeq" id="WP_130109591.1">
    <property type="nucleotide sequence ID" value="NZ_CP035806.1"/>
</dbReference>
<name>A0A4P6KE30_9MICO</name>
<dbReference type="OrthoDB" id="5175769at2"/>
<evidence type="ECO:0000313" key="1">
    <source>
        <dbReference type="EMBL" id="QBE48453.1"/>
    </source>
</evidence>
<gene>
    <name evidence="1" type="ORF">EVS81_06035</name>
</gene>
<sequence>MAGRTLTVDMEDDDLIPAWRTVIELAENGVSEEWALIGGLMVAAHARRAGVVMRRPTDDVDVLVDYMANRSSLAQARTALLQIGFELGNDEKHAYRFRHEDGRKLDLMVADHLPSRMEPRMNRRPAFAAPSGEQAIRRRDSYLLQFASGADARVGVPDELGALVAKGAAWLVDRRDRRRHLDDSAVLFACVLDASDLDYESMSKNDRKRIRAVTDELLDPAHVSWVNVDPADRERGMFNLRLIRQILGFAD</sequence>
<dbReference type="Gene3D" id="3.30.460.40">
    <property type="match status" value="1"/>
</dbReference>
<proteinExistence type="predicted"/>
<dbReference type="KEGG" id="ltr:EVS81_06035"/>
<reference evidence="1 2" key="1">
    <citation type="submission" date="2019-02" db="EMBL/GenBank/DDBJ databases">
        <authorList>
            <person name="Sun L."/>
            <person name="Pan D."/>
            <person name="Wu X."/>
        </authorList>
    </citation>
    <scope>NUCLEOTIDE SEQUENCE [LARGE SCALE GENOMIC DNA]</scope>
    <source>
        <strain evidence="1 2">JW-1</strain>
    </source>
</reference>
<accession>A0A4P6KE30</accession>
<keyword evidence="2" id="KW-1185">Reference proteome</keyword>
<evidence type="ECO:0000313" key="2">
    <source>
        <dbReference type="Proteomes" id="UP000289260"/>
    </source>
</evidence>
<dbReference type="AlphaFoldDB" id="A0A4P6KE30"/>
<dbReference type="EMBL" id="CP035806">
    <property type="protein sequence ID" value="QBE48453.1"/>
    <property type="molecule type" value="Genomic_DNA"/>
</dbReference>
<organism evidence="1 2">
    <name type="scientific">Leucobacter triazinivorans</name>
    <dbReference type="NCBI Taxonomy" id="1784719"/>
    <lineage>
        <taxon>Bacteria</taxon>
        <taxon>Bacillati</taxon>
        <taxon>Actinomycetota</taxon>
        <taxon>Actinomycetes</taxon>
        <taxon>Micrococcales</taxon>
        <taxon>Microbacteriaceae</taxon>
        <taxon>Leucobacter</taxon>
    </lineage>
</organism>
<evidence type="ECO:0008006" key="3">
    <source>
        <dbReference type="Google" id="ProtNLM"/>
    </source>
</evidence>
<dbReference type="Proteomes" id="UP000289260">
    <property type="component" value="Chromosome"/>
</dbReference>
<protein>
    <recommendedName>
        <fullName evidence="3">Nucleotidyl transferase AbiEii/AbiGii toxin family protein</fullName>
    </recommendedName>
</protein>